<organism evidence="1 2">
    <name type="scientific">Pendulispora brunnea</name>
    <dbReference type="NCBI Taxonomy" id="2905690"/>
    <lineage>
        <taxon>Bacteria</taxon>
        <taxon>Pseudomonadati</taxon>
        <taxon>Myxococcota</taxon>
        <taxon>Myxococcia</taxon>
        <taxon>Myxococcales</taxon>
        <taxon>Sorangiineae</taxon>
        <taxon>Pendulisporaceae</taxon>
        <taxon>Pendulispora</taxon>
    </lineage>
</organism>
<accession>A0ABZ2KE03</accession>
<dbReference type="RefSeq" id="WP_394847439.1">
    <property type="nucleotide sequence ID" value="NZ_CP089982.1"/>
</dbReference>
<reference evidence="1 2" key="1">
    <citation type="submission" date="2021-12" db="EMBL/GenBank/DDBJ databases">
        <title>Discovery of the Pendulisporaceae a myxobacterial family with distinct sporulation behavior and unique specialized metabolism.</title>
        <authorList>
            <person name="Garcia R."/>
            <person name="Popoff A."/>
            <person name="Bader C.D."/>
            <person name="Loehr J."/>
            <person name="Walesch S."/>
            <person name="Walt C."/>
            <person name="Boldt J."/>
            <person name="Bunk B."/>
            <person name="Haeckl F.J.F.P.J."/>
            <person name="Gunesch A.P."/>
            <person name="Birkelbach J."/>
            <person name="Nuebel U."/>
            <person name="Pietschmann T."/>
            <person name="Bach T."/>
            <person name="Mueller R."/>
        </authorList>
    </citation>
    <scope>NUCLEOTIDE SEQUENCE [LARGE SCALE GENOMIC DNA]</scope>
    <source>
        <strain evidence="1 2">MSr12523</strain>
    </source>
</reference>
<name>A0ABZ2KE03_9BACT</name>
<dbReference type="EMBL" id="CP089982">
    <property type="protein sequence ID" value="WXA96824.1"/>
    <property type="molecule type" value="Genomic_DNA"/>
</dbReference>
<evidence type="ECO:0000313" key="2">
    <source>
        <dbReference type="Proteomes" id="UP001379533"/>
    </source>
</evidence>
<sequence length="118" mass="12459">MSICAETLLLNRERVIAAAAKVPKGQEDLTVIVLADLACASGVAMARALAPDVAWDLSTPTVIVARGPRRLLQEALDRREPHAAAGLRKAPSIAVCVIAGDLFQVFSVMEDTGYAGFN</sequence>
<proteinExistence type="predicted"/>
<dbReference type="Proteomes" id="UP001379533">
    <property type="component" value="Chromosome"/>
</dbReference>
<keyword evidence="2" id="KW-1185">Reference proteome</keyword>
<gene>
    <name evidence="1" type="ORF">LZC95_08235</name>
</gene>
<evidence type="ECO:0000313" key="1">
    <source>
        <dbReference type="EMBL" id="WXA96824.1"/>
    </source>
</evidence>
<protein>
    <submittedName>
        <fullName evidence="1">Uncharacterized protein</fullName>
    </submittedName>
</protein>